<organism evidence="1 2">
    <name type="scientific">Cenococcum geophilum 1.58</name>
    <dbReference type="NCBI Taxonomy" id="794803"/>
    <lineage>
        <taxon>Eukaryota</taxon>
        <taxon>Fungi</taxon>
        <taxon>Dikarya</taxon>
        <taxon>Ascomycota</taxon>
        <taxon>Pezizomycotina</taxon>
        <taxon>Dothideomycetes</taxon>
        <taxon>Pleosporomycetidae</taxon>
        <taxon>Gloniales</taxon>
        <taxon>Gloniaceae</taxon>
        <taxon>Cenococcum</taxon>
    </lineage>
</organism>
<gene>
    <name evidence="1" type="ORF">K441DRAFT_314325</name>
</gene>
<reference evidence="1 2" key="1">
    <citation type="journal article" date="2016" name="Nat. Commun.">
        <title>Ectomycorrhizal ecology is imprinted in the genome of the dominant symbiotic fungus Cenococcum geophilum.</title>
        <authorList>
            <consortium name="DOE Joint Genome Institute"/>
            <person name="Peter M."/>
            <person name="Kohler A."/>
            <person name="Ohm R.A."/>
            <person name="Kuo A."/>
            <person name="Krutzmann J."/>
            <person name="Morin E."/>
            <person name="Arend M."/>
            <person name="Barry K.W."/>
            <person name="Binder M."/>
            <person name="Choi C."/>
            <person name="Clum A."/>
            <person name="Copeland A."/>
            <person name="Grisel N."/>
            <person name="Haridas S."/>
            <person name="Kipfer T."/>
            <person name="LaButti K."/>
            <person name="Lindquist E."/>
            <person name="Lipzen A."/>
            <person name="Maire R."/>
            <person name="Meier B."/>
            <person name="Mihaltcheva S."/>
            <person name="Molinier V."/>
            <person name="Murat C."/>
            <person name="Poggeler S."/>
            <person name="Quandt C.A."/>
            <person name="Sperisen C."/>
            <person name="Tritt A."/>
            <person name="Tisserant E."/>
            <person name="Crous P.W."/>
            <person name="Henrissat B."/>
            <person name="Nehls U."/>
            <person name="Egli S."/>
            <person name="Spatafora J.W."/>
            <person name="Grigoriev I.V."/>
            <person name="Martin F.M."/>
        </authorList>
    </citation>
    <scope>NUCLEOTIDE SEQUENCE [LARGE SCALE GENOMIC DNA]</scope>
    <source>
        <strain evidence="1 2">1.58</strain>
    </source>
</reference>
<keyword evidence="2" id="KW-1185">Reference proteome</keyword>
<evidence type="ECO:0000313" key="1">
    <source>
        <dbReference type="EMBL" id="OCK88295.1"/>
    </source>
</evidence>
<sequence>MTMIFRRRNISSTQYPVCRSKNFGDPKTQVTCHMCALTYRRIEEIQEIPILEEGSQPQPRTAVPQATPKGEHKVLAPLPRPRPLKPQNDDDDISHYSHVQIIDTSFQIQKAGESKIVAGIATLSMQDLDDPECLAAYLATVCGLPEEDCLVALRECETQLLAIRVQSYQSRQFEALRRMVRRAIAEGKKRKGRKRRREKTAN</sequence>
<name>A0ACC8EPR0_9PEZI</name>
<dbReference type="EMBL" id="KV748244">
    <property type="protein sequence ID" value="OCK88295.1"/>
    <property type="molecule type" value="Genomic_DNA"/>
</dbReference>
<accession>A0ACC8EPR0</accession>
<evidence type="ECO:0000313" key="2">
    <source>
        <dbReference type="Proteomes" id="UP000250078"/>
    </source>
</evidence>
<dbReference type="Proteomes" id="UP000250078">
    <property type="component" value="Unassembled WGS sequence"/>
</dbReference>
<proteinExistence type="predicted"/>
<protein>
    <submittedName>
        <fullName evidence="1">Uncharacterized protein</fullName>
    </submittedName>
</protein>